<dbReference type="EMBL" id="VDLY02000010">
    <property type="protein sequence ID" value="KAB8164248.1"/>
    <property type="molecule type" value="Genomic_DNA"/>
</dbReference>
<organism evidence="3 4">
    <name type="scientific">Streptomyces mimosae</name>
    <dbReference type="NCBI Taxonomy" id="2586635"/>
    <lineage>
        <taxon>Bacteria</taxon>
        <taxon>Bacillati</taxon>
        <taxon>Actinomycetota</taxon>
        <taxon>Actinomycetes</taxon>
        <taxon>Kitasatosporales</taxon>
        <taxon>Streptomycetaceae</taxon>
        <taxon>Streptomyces</taxon>
    </lineage>
</organism>
<sequence length="182" mass="19047">MTPSPNPPRRQPRHPATRRRAPRPAAGPGAAGKPLGPALGLCLLILGAVGWIRHFSSAPAYLAVPVTVGLCAVYALTAVLLAAEGAGAAAEQAKADVRAGRTLASYFGLHPSIMCVAPTGDGPIAVENGPVPTDRPVLSFGSSGTWIWLWDAHRDGDDTTWRTFATRREDIQLTTPTTLDAP</sequence>
<feature type="region of interest" description="Disordered" evidence="1">
    <location>
        <begin position="1"/>
        <end position="31"/>
    </location>
</feature>
<evidence type="ECO:0000313" key="4">
    <source>
        <dbReference type="Proteomes" id="UP000314251"/>
    </source>
</evidence>
<evidence type="ECO:0000256" key="1">
    <source>
        <dbReference type="SAM" id="MobiDB-lite"/>
    </source>
</evidence>
<accession>A0A5N6A9R8</accession>
<reference evidence="3" key="1">
    <citation type="submission" date="2019-10" db="EMBL/GenBank/DDBJ databases">
        <title>Nonomuraea sp. nov., isolated from Phyllanthus amarus.</title>
        <authorList>
            <person name="Klykleung N."/>
            <person name="Tanasupawat S."/>
        </authorList>
    </citation>
    <scope>NUCLEOTIDE SEQUENCE [LARGE SCALE GENOMIC DNA]</scope>
    <source>
        <strain evidence="3">3MP-10</strain>
    </source>
</reference>
<keyword evidence="4" id="KW-1185">Reference proteome</keyword>
<keyword evidence="2" id="KW-1133">Transmembrane helix</keyword>
<comment type="caution">
    <text evidence="3">The sequence shown here is derived from an EMBL/GenBank/DDBJ whole genome shotgun (WGS) entry which is preliminary data.</text>
</comment>
<keyword evidence="2" id="KW-0472">Membrane</keyword>
<protein>
    <submittedName>
        <fullName evidence="3">Uncharacterized protein</fullName>
    </submittedName>
</protein>
<feature type="transmembrane region" description="Helical" evidence="2">
    <location>
        <begin position="60"/>
        <end position="83"/>
    </location>
</feature>
<dbReference type="OrthoDB" id="4032310at2"/>
<proteinExistence type="predicted"/>
<name>A0A5N6A9R8_9ACTN</name>
<keyword evidence="2" id="KW-0812">Transmembrane</keyword>
<gene>
    <name evidence="3" type="ORF">FH607_016530</name>
</gene>
<evidence type="ECO:0000256" key="2">
    <source>
        <dbReference type="SAM" id="Phobius"/>
    </source>
</evidence>
<feature type="transmembrane region" description="Helical" evidence="2">
    <location>
        <begin position="35"/>
        <end position="53"/>
    </location>
</feature>
<dbReference type="RefSeq" id="WP_139669235.1">
    <property type="nucleotide sequence ID" value="NZ_VDLY02000010.1"/>
</dbReference>
<feature type="compositionally biased region" description="Basic residues" evidence="1">
    <location>
        <begin position="10"/>
        <end position="22"/>
    </location>
</feature>
<dbReference type="Proteomes" id="UP000314251">
    <property type="component" value="Unassembled WGS sequence"/>
</dbReference>
<evidence type="ECO:0000313" key="3">
    <source>
        <dbReference type="EMBL" id="KAB8164248.1"/>
    </source>
</evidence>
<dbReference type="AlphaFoldDB" id="A0A5N6A9R8"/>